<dbReference type="AlphaFoldDB" id="A0A7W6E706"/>
<proteinExistence type="predicted"/>
<reference evidence="1 2" key="1">
    <citation type="submission" date="2020-08" db="EMBL/GenBank/DDBJ databases">
        <title>Genomic Encyclopedia of Type Strains, Phase IV (KMG-IV): sequencing the most valuable type-strain genomes for metagenomic binning, comparative biology and taxonomic classification.</title>
        <authorList>
            <person name="Goeker M."/>
        </authorList>
    </citation>
    <scope>NUCLEOTIDE SEQUENCE [LARGE SCALE GENOMIC DNA]</scope>
    <source>
        <strain evidence="1 2">DSM 102234</strain>
    </source>
</reference>
<comment type="caution">
    <text evidence="1">The sequence shown here is derived from an EMBL/GenBank/DDBJ whole genome shotgun (WGS) entry which is preliminary data.</text>
</comment>
<protein>
    <submittedName>
        <fullName evidence="1">Uncharacterized protein</fullName>
    </submittedName>
</protein>
<dbReference type="Proteomes" id="UP000530268">
    <property type="component" value="Unassembled WGS sequence"/>
</dbReference>
<gene>
    <name evidence="1" type="ORF">GGR95_003554</name>
</gene>
<sequence>MIINFLPTRSDQPLSLERKGSLLILNGIEIALEEYVAGDTPAIIDQPVHDGSQWHVTLVLPHGMNAAEETLFPAPITLAGDGIVPLPPYEVPCEEEMV</sequence>
<organism evidence="1 2">
    <name type="scientific">Sulfitobacter undariae</name>
    <dbReference type="NCBI Taxonomy" id="1563671"/>
    <lineage>
        <taxon>Bacteria</taxon>
        <taxon>Pseudomonadati</taxon>
        <taxon>Pseudomonadota</taxon>
        <taxon>Alphaproteobacteria</taxon>
        <taxon>Rhodobacterales</taxon>
        <taxon>Roseobacteraceae</taxon>
        <taxon>Sulfitobacter</taxon>
    </lineage>
</organism>
<name>A0A7W6E706_9RHOB</name>
<evidence type="ECO:0000313" key="1">
    <source>
        <dbReference type="EMBL" id="MBB3995888.1"/>
    </source>
</evidence>
<keyword evidence="2" id="KW-1185">Reference proteome</keyword>
<dbReference type="RefSeq" id="WP_184568119.1">
    <property type="nucleotide sequence ID" value="NZ_JACIEI010000021.1"/>
</dbReference>
<dbReference type="EMBL" id="JACIEI010000021">
    <property type="protein sequence ID" value="MBB3995888.1"/>
    <property type="molecule type" value="Genomic_DNA"/>
</dbReference>
<accession>A0A7W6E706</accession>
<evidence type="ECO:0000313" key="2">
    <source>
        <dbReference type="Proteomes" id="UP000530268"/>
    </source>
</evidence>